<dbReference type="EMBL" id="LAZR01048314">
    <property type="protein sequence ID" value="KKK92215.1"/>
    <property type="molecule type" value="Genomic_DNA"/>
</dbReference>
<accession>A0A0F9A283</accession>
<dbReference type="AlphaFoldDB" id="A0A0F9A283"/>
<comment type="caution">
    <text evidence="1">The sequence shown here is derived from an EMBL/GenBank/DDBJ whole genome shotgun (WGS) entry which is preliminary data.</text>
</comment>
<evidence type="ECO:0000313" key="1">
    <source>
        <dbReference type="EMBL" id="KKK92215.1"/>
    </source>
</evidence>
<name>A0A0F9A283_9ZZZZ</name>
<organism evidence="1">
    <name type="scientific">marine sediment metagenome</name>
    <dbReference type="NCBI Taxonomy" id="412755"/>
    <lineage>
        <taxon>unclassified sequences</taxon>
        <taxon>metagenomes</taxon>
        <taxon>ecological metagenomes</taxon>
    </lineage>
</organism>
<feature type="non-terminal residue" evidence="1">
    <location>
        <position position="43"/>
    </location>
</feature>
<protein>
    <submittedName>
        <fullName evidence="1">Uncharacterized protein</fullName>
    </submittedName>
</protein>
<sequence>MDTDKLSDISKKHYEVLCREVENPADILYVAQLLINATNHSAA</sequence>
<reference evidence="1" key="1">
    <citation type="journal article" date="2015" name="Nature">
        <title>Complex archaea that bridge the gap between prokaryotes and eukaryotes.</title>
        <authorList>
            <person name="Spang A."/>
            <person name="Saw J.H."/>
            <person name="Jorgensen S.L."/>
            <person name="Zaremba-Niedzwiedzka K."/>
            <person name="Martijn J."/>
            <person name="Lind A.E."/>
            <person name="van Eijk R."/>
            <person name="Schleper C."/>
            <person name="Guy L."/>
            <person name="Ettema T.J."/>
        </authorList>
    </citation>
    <scope>NUCLEOTIDE SEQUENCE</scope>
</reference>
<gene>
    <name evidence="1" type="ORF">LCGC14_2705120</name>
</gene>
<proteinExistence type="predicted"/>